<feature type="region of interest" description="Disordered" evidence="1">
    <location>
        <begin position="99"/>
        <end position="123"/>
    </location>
</feature>
<proteinExistence type="predicted"/>
<accession>A0AAD7QN75</accession>
<evidence type="ECO:0000313" key="3">
    <source>
        <dbReference type="Proteomes" id="UP001217417"/>
    </source>
</evidence>
<gene>
    <name evidence="2" type="ORF">POJ06DRAFT_259068</name>
</gene>
<organism evidence="2 3">
    <name type="scientific">Lipomyces tetrasporus</name>
    <dbReference type="NCBI Taxonomy" id="54092"/>
    <lineage>
        <taxon>Eukaryota</taxon>
        <taxon>Fungi</taxon>
        <taxon>Dikarya</taxon>
        <taxon>Ascomycota</taxon>
        <taxon>Saccharomycotina</taxon>
        <taxon>Lipomycetes</taxon>
        <taxon>Lipomycetales</taxon>
        <taxon>Lipomycetaceae</taxon>
        <taxon>Lipomyces</taxon>
    </lineage>
</organism>
<comment type="caution">
    <text evidence="2">The sequence shown here is derived from an EMBL/GenBank/DDBJ whole genome shotgun (WGS) entry which is preliminary data.</text>
</comment>
<reference evidence="2" key="1">
    <citation type="submission" date="2023-03" db="EMBL/GenBank/DDBJ databases">
        <title>Near-Complete genome sequence of Lipomyces tetrasporous NRRL Y-64009, an oleaginous yeast capable of growing on lignocellulosic hydrolysates.</title>
        <authorList>
            <consortium name="Lawrence Berkeley National Laboratory"/>
            <person name="Jagtap S.S."/>
            <person name="Liu J.-J."/>
            <person name="Walukiewicz H.E."/>
            <person name="Pangilinan J."/>
            <person name="Lipzen A."/>
            <person name="Ahrendt S."/>
            <person name="Koriabine M."/>
            <person name="Cobaugh K."/>
            <person name="Salamov A."/>
            <person name="Yoshinaga Y."/>
            <person name="Ng V."/>
            <person name="Daum C."/>
            <person name="Grigoriev I.V."/>
            <person name="Slininger P.J."/>
            <person name="Dien B.S."/>
            <person name="Jin Y.-S."/>
            <person name="Rao C.V."/>
        </authorList>
    </citation>
    <scope>NUCLEOTIDE SEQUENCE</scope>
    <source>
        <strain evidence="2">NRRL Y-64009</strain>
    </source>
</reference>
<name>A0AAD7QN75_9ASCO</name>
<dbReference type="AlphaFoldDB" id="A0AAD7QN75"/>
<evidence type="ECO:0000256" key="1">
    <source>
        <dbReference type="SAM" id="MobiDB-lite"/>
    </source>
</evidence>
<dbReference type="GeneID" id="80883498"/>
<dbReference type="RefSeq" id="XP_056041744.1">
    <property type="nucleotide sequence ID" value="XM_056188332.1"/>
</dbReference>
<dbReference type="Proteomes" id="UP001217417">
    <property type="component" value="Unassembled WGS sequence"/>
</dbReference>
<sequence length="123" mass="13797">MYITHVLCTLCIIPYNQSSWNNLQPVLQNMNALTIGQHFATGFKARSYAQQVCHSQQLRSKGWSLQEQRQHDLLVCKCSGKRRNTRHLPAVIGTQGEVAVSTSSRSTKRPLSMPLESAVQETA</sequence>
<evidence type="ECO:0000313" key="2">
    <source>
        <dbReference type="EMBL" id="KAJ8098294.1"/>
    </source>
</evidence>
<dbReference type="EMBL" id="JARPMG010000009">
    <property type="protein sequence ID" value="KAJ8098294.1"/>
    <property type="molecule type" value="Genomic_DNA"/>
</dbReference>
<keyword evidence="3" id="KW-1185">Reference proteome</keyword>
<protein>
    <submittedName>
        <fullName evidence="2">Uncharacterized protein</fullName>
    </submittedName>
</protein>